<dbReference type="RefSeq" id="WP_199036189.1">
    <property type="nucleotide sequence ID" value="NZ_JAELXS010000003.1"/>
</dbReference>
<name>A0ABS0XNP0_9SPHN</name>
<gene>
    <name evidence="2" type="ORF">JAO74_06055</name>
</gene>
<sequence>MASPTSTTEEHQPWAGRVIRHDDFAKTLQARRETLGEPNMPRNAGSRRTLSKVALLTAIKDVGGDW</sequence>
<evidence type="ECO:0000313" key="2">
    <source>
        <dbReference type="EMBL" id="MBJ6121353.1"/>
    </source>
</evidence>
<dbReference type="Proteomes" id="UP000640426">
    <property type="component" value="Unassembled WGS sequence"/>
</dbReference>
<protein>
    <submittedName>
        <fullName evidence="2">Uncharacterized protein</fullName>
    </submittedName>
</protein>
<proteinExistence type="predicted"/>
<feature type="region of interest" description="Disordered" evidence="1">
    <location>
        <begin position="1"/>
        <end position="23"/>
    </location>
</feature>
<reference evidence="3" key="1">
    <citation type="submission" date="2020-12" db="EMBL/GenBank/DDBJ databases">
        <title>Hymenobacter sp.</title>
        <authorList>
            <person name="Kim M.K."/>
        </authorList>
    </citation>
    <scope>NUCLEOTIDE SEQUENCE [LARGE SCALE GENOMIC DNA]</scope>
    <source>
        <strain evidence="3">BT553</strain>
    </source>
</reference>
<evidence type="ECO:0000256" key="1">
    <source>
        <dbReference type="SAM" id="MobiDB-lite"/>
    </source>
</evidence>
<dbReference type="EMBL" id="JAELXS010000003">
    <property type="protein sequence ID" value="MBJ6121353.1"/>
    <property type="molecule type" value="Genomic_DNA"/>
</dbReference>
<organism evidence="2 3">
    <name type="scientific">Sphingomonas mollis</name>
    <dbReference type="NCBI Taxonomy" id="2795726"/>
    <lineage>
        <taxon>Bacteria</taxon>
        <taxon>Pseudomonadati</taxon>
        <taxon>Pseudomonadota</taxon>
        <taxon>Alphaproteobacteria</taxon>
        <taxon>Sphingomonadales</taxon>
        <taxon>Sphingomonadaceae</taxon>
        <taxon>Sphingomonas</taxon>
    </lineage>
</organism>
<keyword evidence="3" id="KW-1185">Reference proteome</keyword>
<comment type="caution">
    <text evidence="2">The sequence shown here is derived from an EMBL/GenBank/DDBJ whole genome shotgun (WGS) entry which is preliminary data.</text>
</comment>
<accession>A0ABS0XNP0</accession>
<evidence type="ECO:0000313" key="3">
    <source>
        <dbReference type="Proteomes" id="UP000640426"/>
    </source>
</evidence>